<dbReference type="GO" id="GO:0005975">
    <property type="term" value="P:carbohydrate metabolic process"/>
    <property type="evidence" value="ECO:0007669"/>
    <property type="project" value="InterPro"/>
</dbReference>
<feature type="domain" description="GH18" evidence="2">
    <location>
        <begin position="34"/>
        <end position="316"/>
    </location>
</feature>
<dbReference type="GO" id="GO:0004568">
    <property type="term" value="F:chitinase activity"/>
    <property type="evidence" value="ECO:0007669"/>
    <property type="project" value="TreeGrafter"/>
</dbReference>
<name>A0AAN9IPA6_CROPI</name>
<dbReference type="CDD" id="cd02877">
    <property type="entry name" value="GH18_hevamine_XipI_class_III"/>
    <property type="match status" value="1"/>
</dbReference>
<dbReference type="Gene3D" id="3.20.20.80">
    <property type="entry name" value="Glycosidases"/>
    <property type="match status" value="1"/>
</dbReference>
<dbReference type="Pfam" id="PF00704">
    <property type="entry name" value="Glyco_hydro_18"/>
    <property type="match status" value="1"/>
</dbReference>
<dbReference type="SUPFAM" id="SSF51445">
    <property type="entry name" value="(Trans)glycosidases"/>
    <property type="match status" value="1"/>
</dbReference>
<dbReference type="PANTHER" id="PTHR45708">
    <property type="entry name" value="ENDOCHITINASE"/>
    <property type="match status" value="1"/>
</dbReference>
<accession>A0AAN9IPA6</accession>
<dbReference type="InterPro" id="IPR001223">
    <property type="entry name" value="Glyco_hydro18_cat"/>
</dbReference>
<dbReference type="InterPro" id="IPR045321">
    <property type="entry name" value="Cts1-like"/>
</dbReference>
<evidence type="ECO:0000313" key="4">
    <source>
        <dbReference type="Proteomes" id="UP001372338"/>
    </source>
</evidence>
<feature type="signal peptide" evidence="1">
    <location>
        <begin position="1"/>
        <end position="27"/>
    </location>
</feature>
<dbReference type="PROSITE" id="PS51910">
    <property type="entry name" value="GH18_2"/>
    <property type="match status" value="1"/>
</dbReference>
<dbReference type="EMBL" id="JAYWIO010000002">
    <property type="protein sequence ID" value="KAK7283584.1"/>
    <property type="molecule type" value="Genomic_DNA"/>
</dbReference>
<proteinExistence type="predicted"/>
<dbReference type="InterPro" id="IPR050542">
    <property type="entry name" value="Glycosyl_Hydrlase18_Chitinase"/>
</dbReference>
<keyword evidence="4" id="KW-1185">Reference proteome</keyword>
<evidence type="ECO:0000256" key="1">
    <source>
        <dbReference type="SAM" id="SignalP"/>
    </source>
</evidence>
<evidence type="ECO:0000259" key="2">
    <source>
        <dbReference type="PROSITE" id="PS51910"/>
    </source>
</evidence>
<comment type="caution">
    <text evidence="3">The sequence shown here is derived from an EMBL/GenBank/DDBJ whole genome shotgun (WGS) entry which is preliminary data.</text>
</comment>
<organism evidence="3 4">
    <name type="scientific">Crotalaria pallida</name>
    <name type="common">Smooth rattlebox</name>
    <name type="synonym">Crotalaria striata</name>
    <dbReference type="NCBI Taxonomy" id="3830"/>
    <lineage>
        <taxon>Eukaryota</taxon>
        <taxon>Viridiplantae</taxon>
        <taxon>Streptophyta</taxon>
        <taxon>Embryophyta</taxon>
        <taxon>Tracheophyta</taxon>
        <taxon>Spermatophyta</taxon>
        <taxon>Magnoliopsida</taxon>
        <taxon>eudicotyledons</taxon>
        <taxon>Gunneridae</taxon>
        <taxon>Pentapetalae</taxon>
        <taxon>rosids</taxon>
        <taxon>fabids</taxon>
        <taxon>Fabales</taxon>
        <taxon>Fabaceae</taxon>
        <taxon>Papilionoideae</taxon>
        <taxon>50 kb inversion clade</taxon>
        <taxon>genistoids sensu lato</taxon>
        <taxon>core genistoids</taxon>
        <taxon>Crotalarieae</taxon>
        <taxon>Crotalaria</taxon>
    </lineage>
</organism>
<dbReference type="Proteomes" id="UP001372338">
    <property type="component" value="Unassembled WGS sequence"/>
</dbReference>
<gene>
    <name evidence="3" type="ORF">RIF29_13196</name>
</gene>
<dbReference type="InterPro" id="IPR017853">
    <property type="entry name" value="GH"/>
</dbReference>
<evidence type="ECO:0000313" key="3">
    <source>
        <dbReference type="EMBL" id="KAK7283584.1"/>
    </source>
</evidence>
<sequence>MASKKQSYTYLLLALSTLSFIVNSSIAADCVGSGAISVYWGQHKDDETEGTLKETCDSGYYKIVILESLIVYDDGQTPTLNLANHCGPLTTPCSQLEETIKHCQDLGIKVFLSIGLNQTPKLASSNSSSSDDASVTKVLANYLLENFLSGNPGPLGSVFLDGIDIADVVATKNLQWDELVKAISEFTSERKIYLSAAPQCVYPDYYLGAAIQTGLFDYIWVEFFYQNPSCIYSDGSAASLIKEWKRWTSGVPNSKIFLGVTATKEIAGYIAPDVLKSDVLPTIRGSSNYGGVMVWDRYYDRLGGYSKQIKDSVGKTCRCVCDDELASMNFYALKARPFPM</sequence>
<keyword evidence="1" id="KW-0732">Signal</keyword>
<dbReference type="PANTHER" id="PTHR45708:SF31">
    <property type="entry name" value="III ACIDIC ENDOCHITINASE, PUTATIVE-RELATED"/>
    <property type="match status" value="1"/>
</dbReference>
<dbReference type="AlphaFoldDB" id="A0AAN9IPA6"/>
<protein>
    <recommendedName>
        <fullName evidence="2">GH18 domain-containing protein</fullName>
    </recommendedName>
</protein>
<feature type="chain" id="PRO_5042963504" description="GH18 domain-containing protein" evidence="1">
    <location>
        <begin position="28"/>
        <end position="340"/>
    </location>
</feature>
<dbReference type="GO" id="GO:0005576">
    <property type="term" value="C:extracellular region"/>
    <property type="evidence" value="ECO:0007669"/>
    <property type="project" value="TreeGrafter"/>
</dbReference>
<reference evidence="3 4" key="1">
    <citation type="submission" date="2024-01" db="EMBL/GenBank/DDBJ databases">
        <title>The genomes of 5 underutilized Papilionoideae crops provide insights into root nodulation and disease resistanc.</title>
        <authorList>
            <person name="Yuan L."/>
        </authorList>
    </citation>
    <scope>NUCLEOTIDE SEQUENCE [LARGE SCALE GENOMIC DNA]</scope>
    <source>
        <strain evidence="3">ZHUSHIDOU_FW_LH</strain>
        <tissue evidence="3">Leaf</tissue>
    </source>
</reference>